<dbReference type="EMBL" id="HQ634175">
    <property type="protein sequence ID" value="AGH26417.1"/>
    <property type="molecule type" value="Genomic_DNA"/>
</dbReference>
<protein>
    <recommendedName>
        <fullName evidence="3">PA14 domain-containing protein</fullName>
    </recommendedName>
</protein>
<reference evidence="1 2" key="1">
    <citation type="submission" date="2010-11" db="EMBL/GenBank/DDBJ databases">
        <title>The Genome Sequence of Cyanophage P-RSM1.</title>
        <authorList>
            <consortium name="The Broad Institute Genome Sequencing Platform"/>
            <person name="Henn M.R."/>
            <person name="Sullivan M.S."/>
            <person name="Osburne M.S."/>
            <person name="Levin J."/>
            <person name="Malboeuf C."/>
            <person name="Casali M."/>
            <person name="Russ C."/>
            <person name="Lennon N."/>
            <person name="Chapman S.B."/>
            <person name="Erlich R."/>
            <person name="Young S.K."/>
            <person name="Yandava C."/>
            <person name="Zeng Q."/>
            <person name="Alvarado L."/>
            <person name="Anderson S."/>
            <person name="Berlin A."/>
            <person name="Chen Z."/>
            <person name="Freedman E."/>
            <person name="Gellesch M."/>
            <person name="Goldberg J."/>
            <person name="Green L."/>
            <person name="Griggs A."/>
            <person name="Gujja S."/>
            <person name="Heilman E.R."/>
            <person name="Heiman D."/>
            <person name="Hollinger A."/>
            <person name="Howarth C."/>
            <person name="Larson L."/>
            <person name="Mehta T."/>
            <person name="Pearson M."/>
            <person name="Roberts A."/>
            <person name="Ryan E."/>
            <person name="Saif S."/>
            <person name="Shea T."/>
            <person name="Shenoy N."/>
            <person name="Sisk P."/>
            <person name="Stolte C."/>
            <person name="Sykes S."/>
            <person name="White J."/>
            <person name="Yu Q."/>
            <person name="Coleman M.L."/>
            <person name="Huang K.H."/>
            <person name="Weigele P.R."/>
            <person name="DeFrancesco A.S."/>
            <person name="Kern S.E."/>
            <person name="Thompson L.R."/>
            <person name="Fu R."/>
            <person name="Hombeck B."/>
            <person name="Chisholm S.W."/>
            <person name="Haas B."/>
            <person name="Nusbaum C."/>
            <person name="Birren B."/>
        </authorList>
    </citation>
    <scope>NUCLEOTIDE SEQUENCE [LARGE SCALE GENOMIC DNA]</scope>
    <source>
        <strain evidence="1 2">P-RSM1</strain>
    </source>
</reference>
<dbReference type="KEGG" id="vg:15312069"/>
<organism evidence="1 2">
    <name type="scientific">Cyanophage P-RSM1</name>
    <dbReference type="NCBI Taxonomy" id="536444"/>
    <lineage>
        <taxon>Viruses</taxon>
        <taxon>Duplodnaviria</taxon>
        <taxon>Heunggongvirae</taxon>
        <taxon>Uroviricota</taxon>
        <taxon>Caudoviricetes</taxon>
        <taxon>Pantevenvirales</taxon>
        <taxon>Kyanoviridae</taxon>
        <taxon>Emcearvirus</taxon>
        <taxon>Emcearvirus gerard</taxon>
    </lineage>
</organism>
<accession>M4QHN2</accession>
<proteinExistence type="predicted"/>
<evidence type="ECO:0008006" key="3">
    <source>
        <dbReference type="Google" id="ProtNLM"/>
    </source>
</evidence>
<keyword evidence="2" id="KW-1185">Reference proteome</keyword>
<dbReference type="OrthoDB" id="5610at10239"/>
<dbReference type="RefSeq" id="YP_007877652.1">
    <property type="nucleotide sequence ID" value="NC_021071.1"/>
</dbReference>
<name>M4QHN2_9CAUD</name>
<dbReference type="Proteomes" id="UP000201235">
    <property type="component" value="Segment"/>
</dbReference>
<sequence length="1034" mass="111785">MSAYYYPEGSFGPICDVILPEVVTGPYLPSELRDREEDDGISVIQDPRTDLPGTPDGQYMPRFFPGLPRFKRQKCKVREDGTFYDCEYEYDLPVNWDCEGLNPPKEGCAGFFPTPNFDFDPSFFTPIIGPDSCISWDPEINIKPIKYYKPNGLTITKYRKQRSTPLTYPVTSETQETIVENDLTVQFDSTGSNLIVTGTAGNGRVALDLDWDDDPKTAGTALGKIEVNGLTFLQHYCRNVADLSPTLSGTSLMSWGSGAGERGGFKKPVEHDGIGNQYIAFGSAGTSPFNSLQSTRTATVNLDLSDANVLFVYAIMGNDKNGGERVNDPGEGLVVVWPNGDTTSFNKFEAYQDSNQSRSTWDQRNSKFEYYEMSIPNAYRTSNVNVQFKQTLVSTGNELRNDPTISLAAFFNQLGNIEITGQGSGTLTLNFDWDDNPNTYGQAVNTIEVGGQTFTQSGSGGSQSKNISISAGQTINVTYNSDNLNYRLVDNGRVVCLMDRDNDDCNANLRVGNISMDPVATQDPNCFDSIGIARIGYRGGGMESKVDEGSIRKSKNFAAGTYPITYTDRLQTPVRDSSFAKLSFRDNHGTDENAAFGATNDGDDQTTVVTQGYWSDEGNKYAVWVNPEQCTLPLETQQVTYKIPIPATDTYTITGGSDDRMSVFLNNSTTPLTNFNDVPGGIFAGGSYTTPYSQTLTLNAGELILSVNCFNSAAGFLDGDNRPFGSAYDWARNPGGWYLKICRGTSCWGGNTDPWVKSGPHQAWNTLMNEYAVYPSSVETLSGTPHSATASVNITQAGNYELEVSADNSATFTWDGVSVGTATGFTSSSIININNVGIGPHSLGVTVTNNPPASGNADNWSKNPGGVAYKLKYASGSTVNATFDSNGNIVTTGSGSREFSLAFQWDDNPSTYDTALGTYRVAGESFVQTPGVTSGSTTKTVTLEGGRTYTAVIIDNSGGFVVQQSGTRLCFRDLDGTDCNAQLDISAGSSVDLYASTSIDLTNQSSLDTTGNLVWTTRDATGYEITEVASEGGY</sequence>
<gene>
    <name evidence="1" type="ORF">CPPG_00100</name>
</gene>
<dbReference type="GeneID" id="15312069"/>
<evidence type="ECO:0000313" key="2">
    <source>
        <dbReference type="Proteomes" id="UP000201235"/>
    </source>
</evidence>
<evidence type="ECO:0000313" key="1">
    <source>
        <dbReference type="EMBL" id="AGH26417.1"/>
    </source>
</evidence>